<feature type="domain" description="Fibronectin type-III" evidence="6">
    <location>
        <begin position="446"/>
        <end position="547"/>
    </location>
</feature>
<dbReference type="InterPro" id="IPR036116">
    <property type="entry name" value="FN3_sf"/>
</dbReference>
<dbReference type="PROSITE" id="PS50835">
    <property type="entry name" value="IG_LIKE"/>
    <property type="match status" value="3"/>
</dbReference>
<keyword evidence="4" id="KW-1133">Transmembrane helix</keyword>
<keyword evidence="4" id="KW-0812">Transmembrane</keyword>
<feature type="domain" description="Fibronectin type-III" evidence="6">
    <location>
        <begin position="344"/>
        <end position="441"/>
    </location>
</feature>
<dbReference type="SMART" id="SM00060">
    <property type="entry name" value="FN3"/>
    <property type="match status" value="3"/>
</dbReference>
<evidence type="ECO:0000313" key="8">
    <source>
        <dbReference type="EnsemblMetazoa" id="tetur01g01900.1"/>
    </source>
</evidence>
<feature type="domain" description="Ig-like" evidence="5">
    <location>
        <begin position="239"/>
        <end position="335"/>
    </location>
</feature>
<dbReference type="InterPro" id="IPR007110">
    <property type="entry name" value="Ig-like_dom"/>
</dbReference>
<dbReference type="InterPro" id="IPR003599">
    <property type="entry name" value="Ig_sub"/>
</dbReference>
<dbReference type="InterPro" id="IPR003598">
    <property type="entry name" value="Ig_sub2"/>
</dbReference>
<evidence type="ECO:0000259" key="5">
    <source>
        <dbReference type="PROSITE" id="PS50835"/>
    </source>
</evidence>
<name>T1JQ47_TETUR</name>
<feature type="transmembrane region" description="Helical" evidence="4">
    <location>
        <begin position="654"/>
        <end position="678"/>
    </location>
</feature>
<keyword evidence="2" id="KW-1015">Disulfide bond</keyword>
<evidence type="ECO:0000259" key="6">
    <source>
        <dbReference type="PROSITE" id="PS50853"/>
    </source>
</evidence>
<evidence type="ECO:0000313" key="9">
    <source>
        <dbReference type="Proteomes" id="UP000015104"/>
    </source>
</evidence>
<reference evidence="7" key="3">
    <citation type="submission" date="2017-05" db="EMBL/GenBank/DDBJ databases">
        <title>Cloning of Tetranychus urticae.</title>
        <authorList>
            <person name="Hou S."/>
            <person name="Jin Y."/>
        </authorList>
    </citation>
    <scope>NUCLEOTIDE SEQUENCE</scope>
</reference>
<dbReference type="EMBL" id="MF149052">
    <property type="protein sequence ID" value="AWV54569.1"/>
    <property type="molecule type" value="mRNA"/>
</dbReference>
<dbReference type="FunFam" id="2.60.40.10:FF:000028">
    <property type="entry name" value="Neuronal cell adhesion molecule"/>
    <property type="match status" value="1"/>
</dbReference>
<dbReference type="SMART" id="SM00408">
    <property type="entry name" value="IGc2"/>
    <property type="match status" value="3"/>
</dbReference>
<keyword evidence="1" id="KW-0677">Repeat</keyword>
<dbReference type="EnsemblMetazoa" id="tetur01g01900.1">
    <property type="protein sequence ID" value="tetur01g01900.1"/>
    <property type="gene ID" value="tetur01g01900"/>
</dbReference>
<evidence type="ECO:0000256" key="4">
    <source>
        <dbReference type="SAM" id="Phobius"/>
    </source>
</evidence>
<keyword evidence="9" id="KW-1185">Reference proteome</keyword>
<dbReference type="FunFam" id="2.60.40.10:FF:000719">
    <property type="entry name" value="nephrin isoform X1"/>
    <property type="match status" value="1"/>
</dbReference>
<dbReference type="AlphaFoldDB" id="T1JQ47"/>
<keyword evidence="4" id="KW-0472">Membrane</keyword>
<evidence type="ECO:0000256" key="1">
    <source>
        <dbReference type="ARBA" id="ARBA00022737"/>
    </source>
</evidence>
<gene>
    <name evidence="8" type="primary">107368447</name>
</gene>
<organism evidence="8 9">
    <name type="scientific">Tetranychus urticae</name>
    <name type="common">Two-spotted spider mite</name>
    <dbReference type="NCBI Taxonomy" id="32264"/>
    <lineage>
        <taxon>Eukaryota</taxon>
        <taxon>Metazoa</taxon>
        <taxon>Ecdysozoa</taxon>
        <taxon>Arthropoda</taxon>
        <taxon>Chelicerata</taxon>
        <taxon>Arachnida</taxon>
        <taxon>Acari</taxon>
        <taxon>Acariformes</taxon>
        <taxon>Trombidiformes</taxon>
        <taxon>Prostigmata</taxon>
        <taxon>Eleutherengona</taxon>
        <taxon>Raphignathae</taxon>
        <taxon>Tetranychoidea</taxon>
        <taxon>Tetranychidae</taxon>
        <taxon>Tetranychus</taxon>
    </lineage>
</organism>
<dbReference type="HOGENOM" id="CLU_363044_0_0_1"/>
<dbReference type="SMART" id="SM00409">
    <property type="entry name" value="IG"/>
    <property type="match status" value="2"/>
</dbReference>
<evidence type="ECO:0000313" key="7">
    <source>
        <dbReference type="EMBL" id="AWV54569.1"/>
    </source>
</evidence>
<dbReference type="InterPro" id="IPR036179">
    <property type="entry name" value="Ig-like_dom_sf"/>
</dbReference>
<reference evidence="8" key="2">
    <citation type="submission" date="2015-06" db="UniProtKB">
        <authorList>
            <consortium name="EnsemblMetazoa"/>
        </authorList>
    </citation>
    <scope>IDENTIFICATION</scope>
</reference>
<dbReference type="InterPro" id="IPR003961">
    <property type="entry name" value="FN3_dom"/>
</dbReference>
<dbReference type="GO" id="GO:0009653">
    <property type="term" value="P:anatomical structure morphogenesis"/>
    <property type="evidence" value="ECO:0007669"/>
    <property type="project" value="UniProtKB-ARBA"/>
</dbReference>
<dbReference type="PANTHER" id="PTHR44170">
    <property type="entry name" value="PROTEIN SIDEKICK"/>
    <property type="match status" value="1"/>
</dbReference>
<dbReference type="GO" id="GO:0030154">
    <property type="term" value="P:cell differentiation"/>
    <property type="evidence" value="ECO:0007669"/>
    <property type="project" value="UniProtKB-ARBA"/>
</dbReference>
<dbReference type="InterPro" id="IPR013783">
    <property type="entry name" value="Ig-like_fold"/>
</dbReference>
<dbReference type="PROSITE" id="PS50853">
    <property type="entry name" value="FN3"/>
    <property type="match status" value="3"/>
</dbReference>
<dbReference type="Pfam" id="PF13927">
    <property type="entry name" value="Ig_3"/>
    <property type="match status" value="1"/>
</dbReference>
<dbReference type="CDD" id="cd00063">
    <property type="entry name" value="FN3"/>
    <property type="match status" value="3"/>
</dbReference>
<evidence type="ECO:0000256" key="3">
    <source>
        <dbReference type="SAM" id="MobiDB-lite"/>
    </source>
</evidence>
<dbReference type="SUPFAM" id="SSF49265">
    <property type="entry name" value="Fibronectin type III"/>
    <property type="match status" value="2"/>
</dbReference>
<feature type="region of interest" description="Disordered" evidence="3">
    <location>
        <begin position="730"/>
        <end position="751"/>
    </location>
</feature>
<dbReference type="PRINTS" id="PR00014">
    <property type="entry name" value="FNTYPEIII"/>
</dbReference>
<reference evidence="9" key="1">
    <citation type="submission" date="2011-08" db="EMBL/GenBank/DDBJ databases">
        <authorList>
            <person name="Rombauts S."/>
        </authorList>
    </citation>
    <scope>NUCLEOTIDE SEQUENCE</scope>
    <source>
        <strain evidence="9">London</strain>
    </source>
</reference>
<dbReference type="GO" id="GO:0098609">
    <property type="term" value="P:cell-cell adhesion"/>
    <property type="evidence" value="ECO:0007669"/>
    <property type="project" value="TreeGrafter"/>
</dbReference>
<dbReference type="PANTHER" id="PTHR44170:SF56">
    <property type="entry name" value="FIBRONECTIN TYPE-III DOMAIN-CONTAINING PROTEIN"/>
    <property type="match status" value="1"/>
</dbReference>
<dbReference type="Gene3D" id="2.60.40.10">
    <property type="entry name" value="Immunoglobulins"/>
    <property type="match status" value="6"/>
</dbReference>
<feature type="domain" description="Ig-like" evidence="5">
    <location>
        <begin position="37"/>
        <end position="130"/>
    </location>
</feature>
<dbReference type="EMBL" id="CAEY01000437">
    <property type="status" value="NOT_ANNOTATED_CDS"/>
    <property type="molecule type" value="Genomic_DNA"/>
</dbReference>
<feature type="domain" description="Fibronectin type-III" evidence="6">
    <location>
        <begin position="549"/>
        <end position="643"/>
    </location>
</feature>
<dbReference type="Pfam" id="PF07679">
    <property type="entry name" value="I-set"/>
    <property type="match status" value="1"/>
</dbReference>
<dbReference type="STRING" id="32264.T1JQ47"/>
<dbReference type="Proteomes" id="UP000015104">
    <property type="component" value="Unassembled WGS sequence"/>
</dbReference>
<dbReference type="OrthoDB" id="5982258at2759"/>
<feature type="domain" description="Ig-like" evidence="5">
    <location>
        <begin position="135"/>
        <end position="222"/>
    </location>
</feature>
<sequence length="770" mass="85583">MLIVIRTIKKNHKLVKIMFQIAIFASLIFIVQGASSPKIKPFSFPKSTVAGETVSVTCVLSTITAQTDFKWLKDGVDLAIISQRDRRYQLLPAKGASVLLINSVILEDYGNYTCIVNTPFGSDKYSAPLIIYTPPKWILELFDLSMKQGEVKILDCMATGNPMPTITWLISDTTQDEKSFAHINSNSMIKGMSSLANGSLLIDSEKLNFKDKFAYLQCVADNKIGEPLKKIIKLNLIVPARFIGNNTKFFTQEVLKGASANLQCYAVGDQPLHVQWHRDKQIIDFKSNTKYDYYETKTDKGLNSEILIRTTSRSDGAVYTCAAKNNYGSDEQNIKLLIQEAPEAPSNLRVAESWSRSATVMWSQPYTGNSPLTNYVLLYWNGEKGSGINNRLNEILLDPGKTSYTLKELSPGTVYYVSVMAVNAIGSGQPSSSHKFTTSEETPGAAPVDVEAKASGSSIVKISWKSPPRQYWHGNLTGYYIHYKPSGNSQDYIKTVSANLQNDLIKGYQFSLTGLLRSTYYTISVKAFNTVGQGPSSQELTVQTLEGDAPNQPRVKDYNLYSNTVKITWYPVIDEITMYTIYLKRKNNDFYDNVIPLGHFRTIYTLHGLEKDVDYSIQISATNGFGESELSKPLEVKISTSPFDISFLLTESNLILLVVFTTCLLVVLIAIIASVIYVKKFKKTQQEAIRRLSSLSTLSKSTPKYSDKCGTTRSTATYATIGPPTGHVTIRSAGSNSQSSSGGYGRNMSDLDDTRNYRNTLLDVKLINDD</sequence>
<evidence type="ECO:0000256" key="2">
    <source>
        <dbReference type="ARBA" id="ARBA00023157"/>
    </source>
</evidence>
<dbReference type="SUPFAM" id="SSF48726">
    <property type="entry name" value="Immunoglobulin"/>
    <property type="match status" value="3"/>
</dbReference>
<proteinExistence type="evidence at transcript level"/>
<dbReference type="InterPro" id="IPR013098">
    <property type="entry name" value="Ig_I-set"/>
</dbReference>
<dbReference type="eggNOG" id="KOG3510">
    <property type="taxonomic scope" value="Eukaryota"/>
</dbReference>
<feature type="compositionally biased region" description="Low complexity" evidence="3">
    <location>
        <begin position="732"/>
        <end position="741"/>
    </location>
</feature>
<accession>T1JQ47</accession>
<dbReference type="Pfam" id="PF00041">
    <property type="entry name" value="fn3"/>
    <property type="match status" value="3"/>
</dbReference>
<dbReference type="KEGG" id="tut:107368447"/>
<protein>
    <submittedName>
        <fullName evidence="7">SDscam-r1</fullName>
    </submittedName>
</protein>
<dbReference type="OMA" id="NTLMMES"/>